<organism evidence="2 3">
    <name type="scientific">Celerinatantimonas yamalensis</name>
    <dbReference type="NCBI Taxonomy" id="559956"/>
    <lineage>
        <taxon>Bacteria</taxon>
        <taxon>Pseudomonadati</taxon>
        <taxon>Pseudomonadota</taxon>
        <taxon>Gammaproteobacteria</taxon>
        <taxon>Celerinatantimonadaceae</taxon>
        <taxon>Celerinatantimonas</taxon>
    </lineage>
</organism>
<protein>
    <submittedName>
        <fullName evidence="2">Nuclear transport factor 2 family protein</fullName>
    </submittedName>
</protein>
<dbReference type="RefSeq" id="WP_408622777.1">
    <property type="nucleotide sequence ID" value="NZ_JBEQCT010000002.1"/>
</dbReference>
<evidence type="ECO:0000313" key="3">
    <source>
        <dbReference type="Proteomes" id="UP001629953"/>
    </source>
</evidence>
<accession>A0ABW9G4S6</accession>
<gene>
    <name evidence="2" type="ORF">ABUE30_05850</name>
</gene>
<dbReference type="InterPro" id="IPR037401">
    <property type="entry name" value="SnoaL-like"/>
</dbReference>
<comment type="caution">
    <text evidence="2">The sequence shown here is derived from an EMBL/GenBank/DDBJ whole genome shotgun (WGS) entry which is preliminary data.</text>
</comment>
<dbReference type="Pfam" id="PF12680">
    <property type="entry name" value="SnoaL_2"/>
    <property type="match status" value="1"/>
</dbReference>
<name>A0ABW9G4S6_9GAMM</name>
<dbReference type="InterPro" id="IPR032710">
    <property type="entry name" value="NTF2-like_dom_sf"/>
</dbReference>
<dbReference type="EMBL" id="JBEQCT010000002">
    <property type="protein sequence ID" value="MFM2484592.1"/>
    <property type="molecule type" value="Genomic_DNA"/>
</dbReference>
<keyword evidence="3" id="KW-1185">Reference proteome</keyword>
<dbReference type="SUPFAM" id="SSF54427">
    <property type="entry name" value="NTF2-like"/>
    <property type="match status" value="1"/>
</dbReference>
<evidence type="ECO:0000313" key="2">
    <source>
        <dbReference type="EMBL" id="MFM2484592.1"/>
    </source>
</evidence>
<sequence>MNETMLIEQLQTHYQRLSQDNLGELMTLYDKQVEFCDPLHQIHGKSALEAYFRQLLKHTRQCLFTFHDSCINTHQAQLSWTMTFNHPRLAGGQPIELAGCSWLHFNQTITWHRDYFDVSAMLHDHLPLVGGVSRWLKKRAGQ</sequence>
<reference evidence="2 3" key="1">
    <citation type="journal article" date="2013" name="Int. J. Syst. Evol. Microbiol.">
        <title>Celerinatantimonas yamalensis sp. nov., a cold-adapted diazotrophic bacterium from a cold permafrost brine.</title>
        <authorList>
            <person name="Shcherbakova V."/>
            <person name="Chuvilskaya N."/>
            <person name="Rivkina E."/>
            <person name="Demidov N."/>
            <person name="Uchaeva V."/>
            <person name="Suetin S."/>
            <person name="Suzina N."/>
            <person name="Gilichinsky D."/>
        </authorList>
    </citation>
    <scope>NUCLEOTIDE SEQUENCE [LARGE SCALE GENOMIC DNA]</scope>
    <source>
        <strain evidence="2 3">C7</strain>
    </source>
</reference>
<feature type="domain" description="SnoaL-like" evidence="1">
    <location>
        <begin position="11"/>
        <end position="106"/>
    </location>
</feature>
<evidence type="ECO:0000259" key="1">
    <source>
        <dbReference type="Pfam" id="PF12680"/>
    </source>
</evidence>
<dbReference type="Gene3D" id="3.10.450.50">
    <property type="match status" value="1"/>
</dbReference>
<dbReference type="Proteomes" id="UP001629953">
    <property type="component" value="Unassembled WGS sequence"/>
</dbReference>
<proteinExistence type="predicted"/>